<evidence type="ECO:0000256" key="1">
    <source>
        <dbReference type="ARBA" id="ARBA00024204"/>
    </source>
</evidence>
<comment type="similarity">
    <text evidence="1">Belongs to the MIX23 family.</text>
</comment>
<dbReference type="AlphaFoldDB" id="A0AA88Y2M3"/>
<dbReference type="PANTHER" id="PTHR31905:SF2">
    <property type="entry name" value="PROTEIN MIX23"/>
    <property type="match status" value="1"/>
</dbReference>
<keyword evidence="5" id="KW-1185">Reference proteome</keyword>
<dbReference type="Proteomes" id="UP001186944">
    <property type="component" value="Unassembled WGS sequence"/>
</dbReference>
<protein>
    <recommendedName>
        <fullName evidence="2">Protein MIX23</fullName>
    </recommendedName>
    <alternativeName>
        <fullName evidence="3">Coiled-coil domain-containing protein 58</fullName>
    </alternativeName>
</protein>
<dbReference type="PANTHER" id="PTHR31905">
    <property type="entry name" value="COILED-COIL DOMAIN-CONTAINING PROTEIN 58"/>
    <property type="match status" value="1"/>
</dbReference>
<gene>
    <name evidence="4" type="ORF">FSP39_004504</name>
</gene>
<dbReference type="EMBL" id="VSWD01000007">
    <property type="protein sequence ID" value="KAK3096893.1"/>
    <property type="molecule type" value="Genomic_DNA"/>
</dbReference>
<dbReference type="GO" id="GO:0005758">
    <property type="term" value="C:mitochondrial intermembrane space"/>
    <property type="evidence" value="ECO:0007669"/>
    <property type="project" value="InterPro"/>
</dbReference>
<name>A0AA88Y2M3_PINIB</name>
<evidence type="ECO:0000313" key="4">
    <source>
        <dbReference type="EMBL" id="KAK3096893.1"/>
    </source>
</evidence>
<sequence>MDFKVTREESGGISDSLANDLRLCKVDGTDQDFFFSGKGRSSLTGVERGIPGIPRLYGFEKEQLKKKRTVDDRVINVLNDTVPLKSFSAQNNHAKQCEELYSQLVKAYNSRDQSIRYCINTISQTVQSLREKKVATPDDFEVMKALRKEQTKLRLMQGELSVEEIIRDRTLKPNSGDEWVDGWAGELSMNGVGNITGHPTCQRSDVNSGLGVTI</sequence>
<evidence type="ECO:0000256" key="3">
    <source>
        <dbReference type="ARBA" id="ARBA00030733"/>
    </source>
</evidence>
<dbReference type="Pfam" id="PF09774">
    <property type="entry name" value="MIX23"/>
    <property type="match status" value="1"/>
</dbReference>
<organism evidence="4 5">
    <name type="scientific">Pinctada imbricata</name>
    <name type="common">Atlantic pearl-oyster</name>
    <name type="synonym">Pinctada martensii</name>
    <dbReference type="NCBI Taxonomy" id="66713"/>
    <lineage>
        <taxon>Eukaryota</taxon>
        <taxon>Metazoa</taxon>
        <taxon>Spiralia</taxon>
        <taxon>Lophotrochozoa</taxon>
        <taxon>Mollusca</taxon>
        <taxon>Bivalvia</taxon>
        <taxon>Autobranchia</taxon>
        <taxon>Pteriomorphia</taxon>
        <taxon>Pterioida</taxon>
        <taxon>Pterioidea</taxon>
        <taxon>Pteriidae</taxon>
        <taxon>Pinctada</taxon>
    </lineage>
</organism>
<evidence type="ECO:0000313" key="5">
    <source>
        <dbReference type="Proteomes" id="UP001186944"/>
    </source>
</evidence>
<reference evidence="4" key="1">
    <citation type="submission" date="2019-08" db="EMBL/GenBank/DDBJ databases">
        <title>The improved chromosome-level genome for the pearl oyster Pinctada fucata martensii using PacBio sequencing and Hi-C.</title>
        <authorList>
            <person name="Zheng Z."/>
        </authorList>
    </citation>
    <scope>NUCLEOTIDE SEQUENCE</scope>
    <source>
        <strain evidence="4">ZZ-2019</strain>
        <tissue evidence="4">Adductor muscle</tissue>
    </source>
</reference>
<proteinExistence type="inferred from homology"/>
<comment type="caution">
    <text evidence="4">The sequence shown here is derived from an EMBL/GenBank/DDBJ whole genome shotgun (WGS) entry which is preliminary data.</text>
</comment>
<dbReference type="InterPro" id="IPR019171">
    <property type="entry name" value="MIX23"/>
</dbReference>
<evidence type="ECO:0000256" key="2">
    <source>
        <dbReference type="ARBA" id="ARBA00024228"/>
    </source>
</evidence>
<accession>A0AA88Y2M3</accession>